<evidence type="ECO:0000256" key="1">
    <source>
        <dbReference type="SAM" id="Phobius"/>
    </source>
</evidence>
<name>A0A0K6ISD0_9GAMM</name>
<gene>
    <name evidence="2" type="ORF">Ga0061065_11629</name>
</gene>
<feature type="transmembrane region" description="Helical" evidence="1">
    <location>
        <begin position="72"/>
        <end position="92"/>
    </location>
</feature>
<keyword evidence="1" id="KW-0812">Transmembrane</keyword>
<sequence length="414" mass="46714">MTVRYDERTALQSLVANDSSNHMAESDHIESYSKVLSLTKYLQIGLILLFFIIGSIAAPMAFRTGSDQQLNIFWLLIVLLGTHFLSLFLWLLSQLRQSAQTAHAPAWFSVLLNKLGRLFGLSEQTLSYFIQLRFSGAVGIWHIGRIVHSAWTGYLVGGLLSALLFLMTHQVQFIWETTLLTQTDFRTLTQAISVVPAWLGVAPPSLDDIAWSQIGNLTQPDDTRKTWAVWILSCVLIYGVMVRGLFVILCHLFYRQQRNKLWRSFIPTSRPDSQTHREILDAEQISVVQASAADAKVPAPKTAIIQTSQPVHYFLFEWSRGIPPALEQAEHLSTLNDSQAQQHFLETHQDGRIIVIDAEVSPDRGSLRFMGQAQPLTNQFYVCGDGFVEAWTQALLERGIEPRQIARLSDNHQG</sequence>
<dbReference type="RefSeq" id="WP_055464473.1">
    <property type="nucleotide sequence ID" value="NZ_CYHG01000016.1"/>
</dbReference>
<feature type="transmembrane region" description="Helical" evidence="1">
    <location>
        <begin position="227"/>
        <end position="254"/>
    </location>
</feature>
<accession>A0A0K6ISD0</accession>
<dbReference type="OrthoDB" id="6210861at2"/>
<dbReference type="Proteomes" id="UP000182769">
    <property type="component" value="Unassembled WGS sequence"/>
</dbReference>
<evidence type="ECO:0000313" key="2">
    <source>
        <dbReference type="EMBL" id="CUB06222.1"/>
    </source>
</evidence>
<proteinExistence type="predicted"/>
<protein>
    <recommendedName>
        <fullName evidence="4">DUF2868 domain-containing protein</fullName>
    </recommendedName>
</protein>
<keyword evidence="1" id="KW-1133">Transmembrane helix</keyword>
<dbReference type="EMBL" id="CYHG01000016">
    <property type="protein sequence ID" value="CUB06222.1"/>
    <property type="molecule type" value="Genomic_DNA"/>
</dbReference>
<organism evidence="2 3">
    <name type="scientific">Marinomonas fungiae</name>
    <dbReference type="NCBI Taxonomy" id="1137284"/>
    <lineage>
        <taxon>Bacteria</taxon>
        <taxon>Pseudomonadati</taxon>
        <taxon>Pseudomonadota</taxon>
        <taxon>Gammaproteobacteria</taxon>
        <taxon>Oceanospirillales</taxon>
        <taxon>Oceanospirillaceae</taxon>
        <taxon>Marinomonas</taxon>
    </lineage>
</organism>
<evidence type="ECO:0000313" key="3">
    <source>
        <dbReference type="Proteomes" id="UP000182769"/>
    </source>
</evidence>
<keyword evidence="1" id="KW-0472">Membrane</keyword>
<feature type="transmembrane region" description="Helical" evidence="1">
    <location>
        <begin position="154"/>
        <end position="175"/>
    </location>
</feature>
<feature type="transmembrane region" description="Helical" evidence="1">
    <location>
        <begin position="41"/>
        <end position="60"/>
    </location>
</feature>
<dbReference type="STRING" id="1137284.GCA_001418205_03460"/>
<keyword evidence="3" id="KW-1185">Reference proteome</keyword>
<dbReference type="InterPro" id="IPR021296">
    <property type="entry name" value="DUF2868"/>
</dbReference>
<evidence type="ECO:0008006" key="4">
    <source>
        <dbReference type="Google" id="ProtNLM"/>
    </source>
</evidence>
<dbReference type="Pfam" id="PF11067">
    <property type="entry name" value="DUF2868"/>
    <property type="match status" value="1"/>
</dbReference>
<reference evidence="3" key="1">
    <citation type="submission" date="2015-08" db="EMBL/GenBank/DDBJ databases">
        <authorList>
            <person name="Varghese N."/>
        </authorList>
    </citation>
    <scope>NUCLEOTIDE SEQUENCE [LARGE SCALE GENOMIC DNA]</scope>
    <source>
        <strain evidence="3">JCM 18476</strain>
    </source>
</reference>
<dbReference type="AlphaFoldDB" id="A0A0K6ISD0"/>